<dbReference type="InterPro" id="IPR057589">
    <property type="entry name" value="GT_PLOD"/>
</dbReference>
<proteinExistence type="predicted"/>
<sequence>MQLLHIPGVRPLLRSINLEQLQVITVATSRTNGFQRFMRSAGIYSHNVEVLGLGQTWEGGDVRVTTGGGQKVNLLKDALEKVKDKDDLVVMFVDSYDVILLAPPTDILRKFLKMKARIVFSAEGFCWPDESLAGQYPKVEDGKPYLNSGGFLGYAPDIYQMVTNSDIANNDDDQLFYTKIYLDKKLRKKWSIKLDHKAEIFQNLNAAIGDVELRFKDDETILYNKAYGTEPLVVHGNGPTKVALNSIGNYLARAWSPTYGCLACAEDRISLERLMVEEMPRVVLGVFIERPTPFLPEFLQHILDLDYPKERMDLFLHNNAKHHDKDVDQFIKSHHHKFNSHRYISADEAITEWRARNLGLEECQKHKCDYYFTVDAGAQLTNPLTLRLLMEQNRSVIAPLIVRANHLWSNFWGALSSEGFYARSSDYVDIVKTQKR</sequence>
<keyword evidence="3" id="KW-1185">Reference proteome</keyword>
<dbReference type="SUPFAM" id="SSF53448">
    <property type="entry name" value="Nucleotide-diphospho-sugar transferases"/>
    <property type="match status" value="1"/>
</dbReference>
<gene>
    <name evidence="2" type="ORF">LAZ67_6000463</name>
</gene>
<organism evidence="2 3">
    <name type="scientific">Cordylochernes scorpioides</name>
    <dbReference type="NCBI Taxonomy" id="51811"/>
    <lineage>
        <taxon>Eukaryota</taxon>
        <taxon>Metazoa</taxon>
        <taxon>Ecdysozoa</taxon>
        <taxon>Arthropoda</taxon>
        <taxon>Chelicerata</taxon>
        <taxon>Arachnida</taxon>
        <taxon>Pseudoscorpiones</taxon>
        <taxon>Cheliferoidea</taxon>
        <taxon>Chernetidae</taxon>
        <taxon>Cordylochernes</taxon>
    </lineage>
</organism>
<dbReference type="InterPro" id="IPR029044">
    <property type="entry name" value="Nucleotide-diphossugar_trans"/>
</dbReference>
<protein>
    <submittedName>
        <fullName evidence="2">PLOD1</fullName>
    </submittedName>
</protein>
<name>A0ABY6KJL7_9ARAC</name>
<evidence type="ECO:0000313" key="2">
    <source>
        <dbReference type="EMBL" id="UYV68694.1"/>
    </source>
</evidence>
<dbReference type="Proteomes" id="UP001235939">
    <property type="component" value="Chromosome 06"/>
</dbReference>
<dbReference type="InterPro" id="IPR050757">
    <property type="entry name" value="Collagen_mod_GT25"/>
</dbReference>
<dbReference type="Pfam" id="PF25342">
    <property type="entry name" value="GT_PLOD"/>
    <property type="match status" value="1"/>
</dbReference>
<evidence type="ECO:0000259" key="1">
    <source>
        <dbReference type="Pfam" id="PF25342"/>
    </source>
</evidence>
<feature type="domain" description="PLOD1-3-like GT" evidence="1">
    <location>
        <begin position="19"/>
        <end position="261"/>
    </location>
</feature>
<reference evidence="2 3" key="1">
    <citation type="submission" date="2022-01" db="EMBL/GenBank/DDBJ databases">
        <title>A chromosomal length assembly of Cordylochernes scorpioides.</title>
        <authorList>
            <person name="Zeh D."/>
            <person name="Zeh J."/>
        </authorList>
    </citation>
    <scope>NUCLEOTIDE SEQUENCE [LARGE SCALE GENOMIC DNA]</scope>
    <source>
        <strain evidence="2">IN4F17</strain>
        <tissue evidence="2">Whole Body</tissue>
    </source>
</reference>
<dbReference type="EMBL" id="CP092868">
    <property type="protein sequence ID" value="UYV68694.1"/>
    <property type="molecule type" value="Genomic_DNA"/>
</dbReference>
<dbReference type="PANTHER" id="PTHR10730:SF45">
    <property type="entry name" value="PROCOLLAGEN-LYSINE,2-OXOGLUTARATE 5-DIOXYGENASE"/>
    <property type="match status" value="1"/>
</dbReference>
<dbReference type="PANTHER" id="PTHR10730">
    <property type="entry name" value="PROCOLLAGEN-LYSINE,2-OXOGLUTARATE 5-DIOXYGENASE/GLYCOSYLTRANSFERASE 25 FAMILY MEMBER"/>
    <property type="match status" value="1"/>
</dbReference>
<evidence type="ECO:0000313" key="3">
    <source>
        <dbReference type="Proteomes" id="UP001235939"/>
    </source>
</evidence>
<accession>A0ABY6KJL7</accession>